<dbReference type="CDD" id="cd03064">
    <property type="entry name" value="TRX_Fd_NuoE"/>
    <property type="match status" value="1"/>
</dbReference>
<comment type="cofactor">
    <cofactor evidence="1">
        <name>FMN</name>
        <dbReference type="ChEBI" id="CHEBI:58210"/>
    </cofactor>
</comment>
<dbReference type="InterPro" id="IPR011538">
    <property type="entry name" value="Nuo51_FMN-bd"/>
</dbReference>
<evidence type="ECO:0000256" key="10">
    <source>
        <dbReference type="ARBA" id="ARBA00023014"/>
    </source>
</evidence>
<dbReference type="GO" id="GO:0051287">
    <property type="term" value="F:NAD binding"/>
    <property type="evidence" value="ECO:0007669"/>
    <property type="project" value="InterPro"/>
</dbReference>
<proteinExistence type="inferred from homology"/>
<dbReference type="PANTHER" id="PTHR43578:SF3">
    <property type="entry name" value="NADH-QUINONE OXIDOREDUCTASE SUBUNIT F"/>
    <property type="match status" value="1"/>
</dbReference>
<evidence type="ECO:0000256" key="2">
    <source>
        <dbReference type="ARBA" id="ARBA00001966"/>
    </source>
</evidence>
<evidence type="ECO:0000313" key="15">
    <source>
        <dbReference type="Proteomes" id="UP000076079"/>
    </source>
</evidence>
<dbReference type="Pfam" id="PF01257">
    <property type="entry name" value="2Fe-2S_thioredx"/>
    <property type="match status" value="1"/>
</dbReference>
<dbReference type="InterPro" id="IPR054765">
    <property type="entry name" value="SLBB_dom"/>
</dbReference>
<dbReference type="KEGG" id="abac:LuPra_00112"/>
<evidence type="ECO:0000256" key="4">
    <source>
        <dbReference type="ARBA" id="ARBA00022485"/>
    </source>
</evidence>
<dbReference type="EMBL" id="CP015136">
    <property type="protein sequence ID" value="AMY06948.1"/>
    <property type="molecule type" value="Genomic_DNA"/>
</dbReference>
<keyword evidence="5" id="KW-0285">Flavoprotein</keyword>
<evidence type="ECO:0000256" key="8">
    <source>
        <dbReference type="ARBA" id="ARBA00022967"/>
    </source>
</evidence>
<dbReference type="Gene3D" id="3.40.30.10">
    <property type="entry name" value="Glutaredoxin"/>
    <property type="match status" value="1"/>
</dbReference>
<dbReference type="GO" id="GO:0010181">
    <property type="term" value="F:FMN binding"/>
    <property type="evidence" value="ECO:0007669"/>
    <property type="project" value="InterPro"/>
</dbReference>
<dbReference type="InterPro" id="IPR042128">
    <property type="entry name" value="NuoE_dom"/>
</dbReference>
<evidence type="ECO:0000256" key="7">
    <source>
        <dbReference type="ARBA" id="ARBA00022723"/>
    </source>
</evidence>
<dbReference type="GO" id="GO:0008137">
    <property type="term" value="F:NADH dehydrogenase (ubiquinone) activity"/>
    <property type="evidence" value="ECO:0007669"/>
    <property type="project" value="InterPro"/>
</dbReference>
<dbReference type="SUPFAM" id="SSF142019">
    <property type="entry name" value="Nqo1 FMN-binding domain-like"/>
    <property type="match status" value="1"/>
</dbReference>
<keyword evidence="7" id="KW-0479">Metal-binding</keyword>
<keyword evidence="9" id="KW-0408">Iron</keyword>
<evidence type="ECO:0000256" key="9">
    <source>
        <dbReference type="ARBA" id="ARBA00023004"/>
    </source>
</evidence>
<dbReference type="SUPFAM" id="SSF142984">
    <property type="entry name" value="Nqo1 middle domain-like"/>
    <property type="match status" value="1"/>
</dbReference>
<dbReference type="SUPFAM" id="SSF140490">
    <property type="entry name" value="Nqo1C-terminal domain-like"/>
    <property type="match status" value="1"/>
</dbReference>
<keyword evidence="15" id="KW-1185">Reference proteome</keyword>
<comment type="similarity">
    <text evidence="3">Belongs to the complex I 51 kDa subunit family.</text>
</comment>
<name>A0A143PFU6_LUTPR</name>
<comment type="catalytic activity">
    <reaction evidence="12">
        <text>a quinone + NADH + 5 H(+)(in) = a quinol + NAD(+) + 4 H(+)(out)</text>
        <dbReference type="Rhea" id="RHEA:57888"/>
        <dbReference type="ChEBI" id="CHEBI:15378"/>
        <dbReference type="ChEBI" id="CHEBI:24646"/>
        <dbReference type="ChEBI" id="CHEBI:57540"/>
        <dbReference type="ChEBI" id="CHEBI:57945"/>
        <dbReference type="ChEBI" id="CHEBI:132124"/>
    </reaction>
</comment>
<evidence type="ECO:0000256" key="12">
    <source>
        <dbReference type="ARBA" id="ARBA00047712"/>
    </source>
</evidence>
<evidence type="ECO:0000256" key="3">
    <source>
        <dbReference type="ARBA" id="ARBA00007523"/>
    </source>
</evidence>
<keyword evidence="6" id="KW-0288">FMN</keyword>
<reference evidence="14 15" key="1">
    <citation type="journal article" date="2016" name="Genome Announc.">
        <title>First Complete Genome Sequence of a Subdivision 6 Acidobacterium Strain.</title>
        <authorList>
            <person name="Huang S."/>
            <person name="Vieira S."/>
            <person name="Bunk B."/>
            <person name="Riedel T."/>
            <person name="Sproer C."/>
            <person name="Overmann J."/>
        </authorList>
    </citation>
    <scope>NUCLEOTIDE SEQUENCE [LARGE SCALE GENOMIC DNA]</scope>
    <source>
        <strain evidence="15">DSM 100886 HEG_-6_39</strain>
    </source>
</reference>
<evidence type="ECO:0000259" key="13">
    <source>
        <dbReference type="SMART" id="SM00928"/>
    </source>
</evidence>
<dbReference type="Gene3D" id="3.40.50.11540">
    <property type="entry name" value="NADH-ubiquinone oxidoreductase 51kDa subunit"/>
    <property type="match status" value="1"/>
</dbReference>
<keyword evidence="10" id="KW-0411">Iron-sulfur</keyword>
<dbReference type="EC" id="1.6.5.11" evidence="14"/>
<accession>A0A143PFU6</accession>
<dbReference type="PROSITE" id="PS00645">
    <property type="entry name" value="COMPLEX1_51K_2"/>
    <property type="match status" value="1"/>
</dbReference>
<dbReference type="NCBIfam" id="NF010120">
    <property type="entry name" value="PRK13596.1"/>
    <property type="match status" value="1"/>
</dbReference>
<feature type="domain" description="NADH-ubiquinone oxidoreductase 51kDa subunit iron-sulphur binding" evidence="13">
    <location>
        <begin position="509"/>
        <end position="554"/>
    </location>
</feature>
<evidence type="ECO:0000256" key="1">
    <source>
        <dbReference type="ARBA" id="ARBA00001917"/>
    </source>
</evidence>
<evidence type="ECO:0000313" key="14">
    <source>
        <dbReference type="EMBL" id="AMY06948.1"/>
    </source>
</evidence>
<dbReference type="FunFam" id="3.40.50.11540:FF:000001">
    <property type="entry name" value="NADH dehydrogenase [ubiquinone] flavoprotein 1, mitochondrial"/>
    <property type="match status" value="1"/>
</dbReference>
<dbReference type="InterPro" id="IPR001949">
    <property type="entry name" value="NADH-UbQ_OxRdtase_51kDa_CS"/>
</dbReference>
<dbReference type="Pfam" id="PF10589">
    <property type="entry name" value="NADH_4Fe-4S"/>
    <property type="match status" value="1"/>
</dbReference>
<dbReference type="Pfam" id="PF22461">
    <property type="entry name" value="SLBB_2"/>
    <property type="match status" value="1"/>
</dbReference>
<dbReference type="InterPro" id="IPR037207">
    <property type="entry name" value="Nuop51_4Fe4S-bd_sf"/>
</dbReference>
<dbReference type="GO" id="GO:0046872">
    <property type="term" value="F:metal ion binding"/>
    <property type="evidence" value="ECO:0007669"/>
    <property type="project" value="UniProtKB-KW"/>
</dbReference>
<dbReference type="RefSeq" id="WP_162271265.1">
    <property type="nucleotide sequence ID" value="NZ_CP015136.1"/>
</dbReference>
<dbReference type="Gene3D" id="6.10.250.1450">
    <property type="match status" value="1"/>
</dbReference>
<dbReference type="SUPFAM" id="SSF52833">
    <property type="entry name" value="Thioredoxin-like"/>
    <property type="match status" value="1"/>
</dbReference>
<dbReference type="Gene3D" id="1.10.10.1590">
    <property type="entry name" value="NADH-quinone oxidoreductase subunit E"/>
    <property type="match status" value="1"/>
</dbReference>
<dbReference type="Gene3D" id="3.10.20.600">
    <property type="match status" value="1"/>
</dbReference>
<organism evidence="14 15">
    <name type="scientific">Luteitalea pratensis</name>
    <dbReference type="NCBI Taxonomy" id="1855912"/>
    <lineage>
        <taxon>Bacteria</taxon>
        <taxon>Pseudomonadati</taxon>
        <taxon>Acidobacteriota</taxon>
        <taxon>Vicinamibacteria</taxon>
        <taxon>Vicinamibacterales</taxon>
        <taxon>Vicinamibacteraceae</taxon>
        <taxon>Luteitalea</taxon>
    </lineage>
</organism>
<dbReference type="FunFam" id="1.20.1440.230:FF:000001">
    <property type="entry name" value="Mitochondrial NADH dehydrogenase flavoprotein 1"/>
    <property type="match status" value="1"/>
</dbReference>
<evidence type="ECO:0000256" key="11">
    <source>
        <dbReference type="ARBA" id="ARBA00023027"/>
    </source>
</evidence>
<keyword evidence="4" id="KW-0004">4Fe-4S</keyword>
<sequence length="612" mass="65872">MNFDALDSQAREIIQRYDQPRAAMLPLLWLVQAELGHVPAEAEFWVGRHLGVAVSHVREVVSFYSMFRTTPGGRRELRVCTSLPCLLRGAGDVLTRIQDQLGVRAGETTPGGELTVTAVECLCACEIAPMAQLDEQFVGPLDEPGALESILRDALRPATFAPLGGAKAGEPGDACHEPEPFISTAGPVLSTRFGNADGTWFDAYVESGGYVAAKRALSMTPAQIIDEISQSNLRGLGGAGFPTAKKWSFIPKNSARPVYLVVNADEGEPGTFKDRYILERDPHALLEGMIVATYSIGSHKAYVYIRGEYFRSADRFNRAVQEAHAHGWLGTNIQGSGFDLDVVVHRGAGAYICGEETALLTSLEGGKGFPKLKPPFPAISGLFHCPTIVNNVETLACVPFILREGAERFARLGTSTQGGTRLFSVCGHVQRPGLYEAPVGVSLRELIEGHAGGVRDGRTLKAVVPGGISAKVLTASEIDVQMDFDSLMAAGSMAGSGGVIVMDDTTCMFEALQSASKFFAHESCGQCSPCREGTGWVYRILNRIAEGKGRPQDLDDLLAIARDMEGKTICVFADAAAWPVQSYITKFREEFDAHVRIGTCPARSREVAACQP</sequence>
<dbReference type="PATRIC" id="fig|1813736.3.peg.122"/>
<dbReference type="InterPro" id="IPR011537">
    <property type="entry name" value="NADH-UbQ_OxRdtase_suF"/>
</dbReference>
<reference evidence="15" key="2">
    <citation type="submission" date="2016-04" db="EMBL/GenBank/DDBJ databases">
        <title>First Complete Genome Sequence of a Subdivision 6 Acidobacterium.</title>
        <authorList>
            <person name="Huang S."/>
            <person name="Vieira S."/>
            <person name="Bunk B."/>
            <person name="Riedel T."/>
            <person name="Sproeer C."/>
            <person name="Overmann J."/>
        </authorList>
    </citation>
    <scope>NUCLEOTIDE SEQUENCE [LARGE SCALE GENOMIC DNA]</scope>
    <source>
        <strain evidence="15">DSM 100886 HEG_-6_39</strain>
    </source>
</reference>
<protein>
    <submittedName>
        <fullName evidence="14">NADH-quinone oxidoreductase subunit F</fullName>
        <ecNumber evidence="14">1.6.5.11</ecNumber>
    </submittedName>
</protein>
<keyword evidence="8" id="KW-1278">Translocase</keyword>
<gene>
    <name evidence="14" type="primary">nuoF_1</name>
    <name evidence="14" type="ORF">LuPra_00112</name>
</gene>
<keyword evidence="14" id="KW-0560">Oxidoreductase</keyword>
<dbReference type="Pfam" id="PF01512">
    <property type="entry name" value="Complex1_51K"/>
    <property type="match status" value="1"/>
</dbReference>
<dbReference type="Proteomes" id="UP000076079">
    <property type="component" value="Chromosome"/>
</dbReference>
<dbReference type="NCBIfam" id="TIGR01959">
    <property type="entry name" value="nuoF_fam"/>
    <property type="match status" value="1"/>
</dbReference>
<comment type="cofactor">
    <cofactor evidence="2">
        <name>[4Fe-4S] cluster</name>
        <dbReference type="ChEBI" id="CHEBI:49883"/>
    </cofactor>
</comment>
<dbReference type="InterPro" id="IPR037225">
    <property type="entry name" value="Nuo51_FMN-bd_sf"/>
</dbReference>
<dbReference type="AlphaFoldDB" id="A0A143PFU6"/>
<dbReference type="GO" id="GO:0051539">
    <property type="term" value="F:4 iron, 4 sulfur cluster binding"/>
    <property type="evidence" value="ECO:0007669"/>
    <property type="project" value="UniProtKB-KW"/>
</dbReference>
<dbReference type="Gene3D" id="1.20.1440.230">
    <property type="entry name" value="NADH-ubiquinone oxidoreductase 51kDa subunit, iron-sulphur binding domain"/>
    <property type="match status" value="1"/>
</dbReference>
<keyword evidence="11" id="KW-0520">NAD</keyword>
<dbReference type="STRING" id="1855912.LuPra_00112"/>
<dbReference type="InterPro" id="IPR019575">
    <property type="entry name" value="Nuop51_4Fe4S-bd"/>
</dbReference>
<dbReference type="GO" id="GO:0016491">
    <property type="term" value="F:oxidoreductase activity"/>
    <property type="evidence" value="ECO:0007669"/>
    <property type="project" value="UniProtKB-KW"/>
</dbReference>
<evidence type="ECO:0000256" key="6">
    <source>
        <dbReference type="ARBA" id="ARBA00022643"/>
    </source>
</evidence>
<dbReference type="InterPro" id="IPR041921">
    <property type="entry name" value="NuoE_N"/>
</dbReference>
<dbReference type="PANTHER" id="PTHR43578">
    <property type="entry name" value="NADH-QUINONE OXIDOREDUCTASE SUBUNIT F"/>
    <property type="match status" value="1"/>
</dbReference>
<dbReference type="SMART" id="SM00928">
    <property type="entry name" value="NADH_4Fe-4S"/>
    <property type="match status" value="1"/>
</dbReference>
<dbReference type="InterPro" id="IPR036249">
    <property type="entry name" value="Thioredoxin-like_sf"/>
</dbReference>
<evidence type="ECO:0000256" key="5">
    <source>
        <dbReference type="ARBA" id="ARBA00022630"/>
    </source>
</evidence>